<keyword evidence="1" id="KW-0732">Signal</keyword>
<reference evidence="2 3" key="1">
    <citation type="journal article" date="2007" name="Nature">
        <title>Evolution of genes and genomes on the Drosophila phylogeny.</title>
        <authorList>
            <consortium name="Drosophila 12 Genomes Consortium"/>
            <person name="Clark A.G."/>
            <person name="Eisen M.B."/>
            <person name="Smith D.R."/>
            <person name="Bergman C.M."/>
            <person name="Oliver B."/>
            <person name="Markow T.A."/>
            <person name="Kaufman T.C."/>
            <person name="Kellis M."/>
            <person name="Gelbart W."/>
            <person name="Iyer V.N."/>
            <person name="Pollard D.A."/>
            <person name="Sackton T.B."/>
            <person name="Larracuente A.M."/>
            <person name="Singh N.D."/>
            <person name="Abad J.P."/>
            <person name="Abt D.N."/>
            <person name="Adryan B."/>
            <person name="Aguade M."/>
            <person name="Akashi H."/>
            <person name="Anderson W.W."/>
            <person name="Aquadro C.F."/>
            <person name="Ardell D.H."/>
            <person name="Arguello R."/>
            <person name="Artieri C.G."/>
            <person name="Barbash D.A."/>
            <person name="Barker D."/>
            <person name="Barsanti P."/>
            <person name="Batterham P."/>
            <person name="Batzoglou S."/>
            <person name="Begun D."/>
            <person name="Bhutkar A."/>
            <person name="Blanco E."/>
            <person name="Bosak S.A."/>
            <person name="Bradley R.K."/>
            <person name="Brand A.D."/>
            <person name="Brent M.R."/>
            <person name="Brooks A.N."/>
            <person name="Brown R.H."/>
            <person name="Butlin R.K."/>
            <person name="Caggese C."/>
            <person name="Calvi B.R."/>
            <person name="Bernardo de Carvalho A."/>
            <person name="Caspi A."/>
            <person name="Castrezana S."/>
            <person name="Celniker S.E."/>
            <person name="Chang J.L."/>
            <person name="Chapple C."/>
            <person name="Chatterji S."/>
            <person name="Chinwalla A."/>
            <person name="Civetta A."/>
            <person name="Clifton S.W."/>
            <person name="Comeron J.M."/>
            <person name="Costello J.C."/>
            <person name="Coyne J.A."/>
            <person name="Daub J."/>
            <person name="David R.G."/>
            <person name="Delcher A.L."/>
            <person name="Delehaunty K."/>
            <person name="Do C.B."/>
            <person name="Ebling H."/>
            <person name="Edwards K."/>
            <person name="Eickbush T."/>
            <person name="Evans J.D."/>
            <person name="Filipski A."/>
            <person name="Findeiss S."/>
            <person name="Freyhult E."/>
            <person name="Fulton L."/>
            <person name="Fulton R."/>
            <person name="Garcia A.C."/>
            <person name="Gardiner A."/>
            <person name="Garfield D.A."/>
            <person name="Garvin B.E."/>
            <person name="Gibson G."/>
            <person name="Gilbert D."/>
            <person name="Gnerre S."/>
            <person name="Godfrey J."/>
            <person name="Good R."/>
            <person name="Gotea V."/>
            <person name="Gravely B."/>
            <person name="Greenberg A.J."/>
            <person name="Griffiths-Jones S."/>
            <person name="Gross S."/>
            <person name="Guigo R."/>
            <person name="Gustafson E.A."/>
            <person name="Haerty W."/>
            <person name="Hahn M.W."/>
            <person name="Halligan D.L."/>
            <person name="Halpern A.L."/>
            <person name="Halter G.M."/>
            <person name="Han M.V."/>
            <person name="Heger A."/>
            <person name="Hillier L."/>
            <person name="Hinrichs A.S."/>
            <person name="Holmes I."/>
            <person name="Hoskins R.A."/>
            <person name="Hubisz M.J."/>
            <person name="Hultmark D."/>
            <person name="Huntley M.A."/>
            <person name="Jaffe D.B."/>
            <person name="Jagadeeshan S."/>
            <person name="Jeck W.R."/>
            <person name="Johnson J."/>
            <person name="Jones C.D."/>
            <person name="Jordan W.C."/>
            <person name="Karpen G.H."/>
            <person name="Kataoka E."/>
            <person name="Keightley P.D."/>
            <person name="Kheradpour P."/>
            <person name="Kirkness E.F."/>
            <person name="Koerich L.B."/>
            <person name="Kristiansen K."/>
            <person name="Kudrna D."/>
            <person name="Kulathinal R.J."/>
            <person name="Kumar S."/>
            <person name="Kwok R."/>
            <person name="Lander E."/>
            <person name="Langley C.H."/>
            <person name="Lapoint R."/>
            <person name="Lazzaro B.P."/>
            <person name="Lee S.J."/>
            <person name="Levesque L."/>
            <person name="Li R."/>
            <person name="Lin C.F."/>
            <person name="Lin M.F."/>
            <person name="Lindblad-Toh K."/>
            <person name="Llopart A."/>
            <person name="Long M."/>
            <person name="Low L."/>
            <person name="Lozovsky E."/>
            <person name="Lu J."/>
            <person name="Luo M."/>
            <person name="Machado C.A."/>
            <person name="Makalowski W."/>
            <person name="Marzo M."/>
            <person name="Matsuda M."/>
            <person name="Matzkin L."/>
            <person name="McAllister B."/>
            <person name="McBride C.S."/>
            <person name="McKernan B."/>
            <person name="McKernan K."/>
            <person name="Mendez-Lago M."/>
            <person name="Minx P."/>
            <person name="Mollenhauer M.U."/>
            <person name="Montooth K."/>
            <person name="Mount S.M."/>
            <person name="Mu X."/>
            <person name="Myers E."/>
            <person name="Negre B."/>
            <person name="Newfeld S."/>
            <person name="Nielsen R."/>
            <person name="Noor M.A."/>
            <person name="O'Grady P."/>
            <person name="Pachter L."/>
            <person name="Papaceit M."/>
            <person name="Parisi M.J."/>
            <person name="Parisi M."/>
            <person name="Parts L."/>
            <person name="Pedersen J.S."/>
            <person name="Pesole G."/>
            <person name="Phillippy A.M."/>
            <person name="Ponting C.P."/>
            <person name="Pop M."/>
            <person name="Porcelli D."/>
            <person name="Powell J.R."/>
            <person name="Prohaska S."/>
            <person name="Pruitt K."/>
            <person name="Puig M."/>
            <person name="Quesneville H."/>
            <person name="Ram K.R."/>
            <person name="Rand D."/>
            <person name="Rasmussen M.D."/>
            <person name="Reed L.K."/>
            <person name="Reenan R."/>
            <person name="Reily A."/>
            <person name="Remington K.A."/>
            <person name="Rieger T.T."/>
            <person name="Ritchie M.G."/>
            <person name="Robin C."/>
            <person name="Rogers Y.H."/>
            <person name="Rohde C."/>
            <person name="Rozas J."/>
            <person name="Rubenfield M.J."/>
            <person name="Ruiz A."/>
            <person name="Russo S."/>
            <person name="Salzberg S.L."/>
            <person name="Sanchez-Gracia A."/>
            <person name="Saranga D.J."/>
            <person name="Sato H."/>
            <person name="Schaeffer S.W."/>
            <person name="Schatz M.C."/>
            <person name="Schlenke T."/>
            <person name="Schwartz R."/>
            <person name="Segarra C."/>
            <person name="Singh R.S."/>
            <person name="Sirot L."/>
            <person name="Sirota M."/>
            <person name="Sisneros N.B."/>
            <person name="Smith C.D."/>
            <person name="Smith T.F."/>
            <person name="Spieth J."/>
            <person name="Stage D.E."/>
            <person name="Stark A."/>
            <person name="Stephan W."/>
            <person name="Strausberg R.L."/>
            <person name="Strempel S."/>
            <person name="Sturgill D."/>
            <person name="Sutton G."/>
            <person name="Sutton G.G."/>
            <person name="Tao W."/>
            <person name="Teichmann S."/>
            <person name="Tobari Y.N."/>
            <person name="Tomimura Y."/>
            <person name="Tsolas J.M."/>
            <person name="Valente V.L."/>
            <person name="Venter E."/>
            <person name="Venter J.C."/>
            <person name="Vicario S."/>
            <person name="Vieira F.G."/>
            <person name="Vilella A.J."/>
            <person name="Villasante A."/>
            <person name="Walenz B."/>
            <person name="Wang J."/>
            <person name="Wasserman M."/>
            <person name="Watts T."/>
            <person name="Wilson D."/>
            <person name="Wilson R.K."/>
            <person name="Wing R.A."/>
            <person name="Wolfner M.F."/>
            <person name="Wong A."/>
            <person name="Wong G.K."/>
            <person name="Wu C.I."/>
            <person name="Wu G."/>
            <person name="Yamamoto D."/>
            <person name="Yang H.P."/>
            <person name="Yang S.P."/>
            <person name="Yorke J.A."/>
            <person name="Yoshida K."/>
            <person name="Zdobnov E."/>
            <person name="Zhang P."/>
            <person name="Zhang Y."/>
            <person name="Zimin A.V."/>
            <person name="Baldwin J."/>
            <person name="Abdouelleil A."/>
            <person name="Abdulkadir J."/>
            <person name="Abebe A."/>
            <person name="Abera B."/>
            <person name="Abreu J."/>
            <person name="Acer S.C."/>
            <person name="Aftuck L."/>
            <person name="Alexander A."/>
            <person name="An P."/>
            <person name="Anderson E."/>
            <person name="Anderson S."/>
            <person name="Arachi H."/>
            <person name="Azer M."/>
            <person name="Bachantsang P."/>
            <person name="Barry A."/>
            <person name="Bayul T."/>
            <person name="Berlin A."/>
            <person name="Bessette D."/>
            <person name="Bloom T."/>
            <person name="Blye J."/>
            <person name="Boguslavskiy L."/>
            <person name="Bonnet C."/>
            <person name="Boukhgalter B."/>
            <person name="Bourzgui I."/>
            <person name="Brown A."/>
            <person name="Cahill P."/>
            <person name="Channer S."/>
            <person name="Cheshatsang Y."/>
            <person name="Chuda L."/>
            <person name="Citroen M."/>
            <person name="Collymore A."/>
            <person name="Cooke P."/>
            <person name="Costello M."/>
            <person name="D'Aco K."/>
            <person name="Daza R."/>
            <person name="De Haan G."/>
            <person name="DeGray S."/>
            <person name="DeMaso C."/>
            <person name="Dhargay N."/>
            <person name="Dooley K."/>
            <person name="Dooley E."/>
            <person name="Doricent M."/>
            <person name="Dorje P."/>
            <person name="Dorjee K."/>
            <person name="Dupes A."/>
            <person name="Elong R."/>
            <person name="Falk J."/>
            <person name="Farina A."/>
            <person name="Faro S."/>
            <person name="Ferguson D."/>
            <person name="Fisher S."/>
            <person name="Foley C.D."/>
            <person name="Franke A."/>
            <person name="Friedrich D."/>
            <person name="Gadbois L."/>
            <person name="Gearin G."/>
            <person name="Gearin C.R."/>
            <person name="Giannoukos G."/>
            <person name="Goode T."/>
            <person name="Graham J."/>
            <person name="Grandbois E."/>
            <person name="Grewal S."/>
            <person name="Gyaltsen K."/>
            <person name="Hafez N."/>
            <person name="Hagos B."/>
            <person name="Hall J."/>
            <person name="Henson C."/>
            <person name="Hollinger A."/>
            <person name="Honan T."/>
            <person name="Huard M.D."/>
            <person name="Hughes L."/>
            <person name="Hurhula B."/>
            <person name="Husby M.E."/>
            <person name="Kamat A."/>
            <person name="Kanga B."/>
            <person name="Kashin S."/>
            <person name="Khazanovich D."/>
            <person name="Kisner P."/>
            <person name="Lance K."/>
            <person name="Lara M."/>
            <person name="Lee W."/>
            <person name="Lennon N."/>
            <person name="Letendre F."/>
            <person name="LeVine R."/>
            <person name="Lipovsky A."/>
            <person name="Liu X."/>
            <person name="Liu J."/>
            <person name="Liu S."/>
            <person name="Lokyitsang T."/>
            <person name="Lokyitsang Y."/>
            <person name="Lubonja R."/>
            <person name="Lui A."/>
            <person name="MacDonald P."/>
            <person name="Magnisalis V."/>
            <person name="Maru K."/>
            <person name="Matthews C."/>
            <person name="McCusker W."/>
            <person name="McDonough S."/>
            <person name="Mehta T."/>
            <person name="Meldrim J."/>
            <person name="Meneus L."/>
            <person name="Mihai O."/>
            <person name="Mihalev A."/>
            <person name="Mihova T."/>
            <person name="Mittelman R."/>
            <person name="Mlenga V."/>
            <person name="Montmayeur A."/>
            <person name="Mulrain L."/>
            <person name="Navidi A."/>
            <person name="Naylor J."/>
            <person name="Negash T."/>
            <person name="Nguyen T."/>
            <person name="Nguyen N."/>
            <person name="Nicol R."/>
            <person name="Norbu C."/>
            <person name="Norbu N."/>
            <person name="Novod N."/>
            <person name="O'Neill B."/>
            <person name="Osman S."/>
            <person name="Markiewicz E."/>
            <person name="Oyono O.L."/>
            <person name="Patti C."/>
            <person name="Phunkhang P."/>
            <person name="Pierre F."/>
            <person name="Priest M."/>
            <person name="Raghuraman S."/>
            <person name="Rege F."/>
            <person name="Reyes R."/>
            <person name="Rise C."/>
            <person name="Rogov P."/>
            <person name="Ross K."/>
            <person name="Ryan E."/>
            <person name="Settipalli S."/>
            <person name="Shea T."/>
            <person name="Sherpa N."/>
            <person name="Shi L."/>
            <person name="Shih D."/>
            <person name="Sparrow T."/>
            <person name="Spaulding J."/>
            <person name="Stalker J."/>
            <person name="Stange-Thomann N."/>
            <person name="Stavropoulos S."/>
            <person name="Stone C."/>
            <person name="Strader C."/>
            <person name="Tesfaye S."/>
            <person name="Thomson T."/>
            <person name="Thoulutsang Y."/>
            <person name="Thoulutsang D."/>
            <person name="Topham K."/>
            <person name="Topping I."/>
            <person name="Tsamla T."/>
            <person name="Vassiliev H."/>
            <person name="Vo A."/>
            <person name="Wangchuk T."/>
            <person name="Wangdi T."/>
            <person name="Weiand M."/>
            <person name="Wilkinson J."/>
            <person name="Wilson A."/>
            <person name="Yadav S."/>
            <person name="Young G."/>
            <person name="Yu Q."/>
            <person name="Zembek L."/>
            <person name="Zhong D."/>
            <person name="Zimmer A."/>
            <person name="Zwirko Z."/>
            <person name="Jaffe D.B."/>
            <person name="Alvarez P."/>
            <person name="Brockman W."/>
            <person name="Butler J."/>
            <person name="Chin C."/>
            <person name="Gnerre S."/>
            <person name="Grabherr M."/>
            <person name="Kleber M."/>
            <person name="Mauceli E."/>
            <person name="MacCallum I."/>
        </authorList>
    </citation>
    <scope>NUCLEOTIDE SEQUENCE [LARGE SCALE GENOMIC DNA]</scope>
    <source>
        <strain evidence="3">Tucson 14030-0811.24</strain>
    </source>
</reference>
<organism evidence="2 3">
    <name type="scientific">Drosophila willistoni</name>
    <name type="common">Fruit fly</name>
    <dbReference type="NCBI Taxonomy" id="7260"/>
    <lineage>
        <taxon>Eukaryota</taxon>
        <taxon>Metazoa</taxon>
        <taxon>Ecdysozoa</taxon>
        <taxon>Arthropoda</taxon>
        <taxon>Hexapoda</taxon>
        <taxon>Insecta</taxon>
        <taxon>Pterygota</taxon>
        <taxon>Neoptera</taxon>
        <taxon>Endopterygota</taxon>
        <taxon>Diptera</taxon>
        <taxon>Brachycera</taxon>
        <taxon>Muscomorpha</taxon>
        <taxon>Ephydroidea</taxon>
        <taxon>Drosophilidae</taxon>
        <taxon>Drosophila</taxon>
        <taxon>Sophophora</taxon>
    </lineage>
</organism>
<proteinExistence type="predicted"/>
<protein>
    <submittedName>
        <fullName evidence="2">Uncharacterized protein</fullName>
    </submittedName>
</protein>
<name>B4MN52_DROWI</name>
<accession>B4MN52</accession>
<dbReference type="eggNOG" id="ENOG502TCV1">
    <property type="taxonomic scope" value="Eukaryota"/>
</dbReference>
<dbReference type="AlphaFoldDB" id="B4MN52"/>
<gene>
    <name evidence="2" type="primary">Dwil\GK19290</name>
    <name evidence="2" type="ORF">Dwil_GK19290</name>
</gene>
<evidence type="ECO:0000256" key="1">
    <source>
        <dbReference type="SAM" id="SignalP"/>
    </source>
</evidence>
<dbReference type="InParanoid" id="B4MN52"/>
<evidence type="ECO:0000313" key="3">
    <source>
        <dbReference type="Proteomes" id="UP000007798"/>
    </source>
</evidence>
<sequence length="105" mass="11568">MRSLVILLLFTLCSFCDSSKEEMVAPQLLIDSAPSVVSYQGSSQTHTRFVIAPMGRSLGYVEPINLNRTFRTSKATIDDAVATNESGSETGYEQLKISPVYVHHN</sequence>
<evidence type="ECO:0000313" key="2">
    <source>
        <dbReference type="EMBL" id="EDW73608.2"/>
    </source>
</evidence>
<dbReference type="HOGENOM" id="CLU_2457202_0_0_1"/>
<keyword evidence="3" id="KW-1185">Reference proteome</keyword>
<dbReference type="KEGG" id="dwi:6638563"/>
<dbReference type="Proteomes" id="UP000007798">
    <property type="component" value="Unassembled WGS sequence"/>
</dbReference>
<feature type="signal peptide" evidence="1">
    <location>
        <begin position="1"/>
        <end position="18"/>
    </location>
</feature>
<dbReference type="EMBL" id="CH963847">
    <property type="protein sequence ID" value="EDW73608.2"/>
    <property type="molecule type" value="Genomic_DNA"/>
</dbReference>
<feature type="chain" id="PRO_5006457971" evidence="1">
    <location>
        <begin position="19"/>
        <end position="105"/>
    </location>
</feature>
<dbReference type="OrthoDB" id="8044112at2759"/>